<keyword evidence="12" id="KW-1015">Disulfide bond</keyword>
<evidence type="ECO:0000256" key="4">
    <source>
        <dbReference type="ARBA" id="ARBA00022552"/>
    </source>
</evidence>
<keyword evidence="6 12" id="KW-0808">Transferase</keyword>
<keyword evidence="10 12" id="KW-0408">Iron</keyword>
<comment type="caution">
    <text evidence="14">The sequence shown here is derived from an EMBL/GenBank/DDBJ whole genome shotgun (WGS) entry which is preliminary data.</text>
</comment>
<comment type="similarity">
    <text evidence="12">Belongs to the radical SAM superfamily. RlmN family.</text>
</comment>
<proteinExistence type="inferred from homology"/>
<name>A0ABP2J309_9ACTN</name>
<sequence>MCDITIKQSNTPACAPTPACAEAHAHTVGAGIATDAATNAANENARAHTNERETPRTNLRRLSHDDLVYQLKLMHLPAFRAKQIEDWLWHYNIGSFDDMTNISKALRAQLAKQFYLYAPRAINKQVSQDGSRKYLLLLEDGISVECVGMPNGDKLSVCVSSQAGCAMGCVFCATGKAGLRRNLFADEIYQQALFIRDDFDGMRISNIVLMGQGEPLTNYTQALRALRLFNNPLGLGIGARHLTLSTCGIIPNIAKFAQEEEQFTLAVSLHSAVQKTRDYLMPGVKKFSLVNLYNMMQTYVQKTKRRPSYEYALIKGVNDTPEELQALCDFCRGTLCHVNLIQLNEIDDSPFKPTSEKRAQEFVRALNACGVEATIRVSRGQDIDAACGQLQQRSCPLNKQKRS</sequence>
<dbReference type="HAMAP" id="MF_01849">
    <property type="entry name" value="RNA_methyltr_RlmN"/>
    <property type="match status" value="1"/>
</dbReference>
<protein>
    <recommendedName>
        <fullName evidence="12">Probable dual-specificity RNA methyltransferase RlmN</fullName>
        <ecNumber evidence="12">2.1.1.192</ecNumber>
    </recommendedName>
    <alternativeName>
        <fullName evidence="12">23S rRNA (adenine(2503)-C(2))-methyltransferase</fullName>
    </alternativeName>
    <alternativeName>
        <fullName evidence="12">23S rRNA m2A2503 methyltransferase</fullName>
    </alternativeName>
    <alternativeName>
        <fullName evidence="12">Ribosomal RNA large subunit methyltransferase N</fullName>
    </alternativeName>
    <alternativeName>
        <fullName evidence="12">tRNA (adenine(37)-C(2))-methyltransferase</fullName>
    </alternativeName>
    <alternativeName>
        <fullName evidence="12">tRNA m2A37 methyltransferase</fullName>
    </alternativeName>
</protein>
<dbReference type="NCBIfam" id="TIGR00048">
    <property type="entry name" value="rRNA_mod_RlmN"/>
    <property type="match status" value="1"/>
</dbReference>
<dbReference type="PROSITE" id="PS51918">
    <property type="entry name" value="RADICAL_SAM"/>
    <property type="match status" value="1"/>
</dbReference>
<dbReference type="SFLD" id="SFLDG01062">
    <property type="entry name" value="methyltransferase_(Class_A)"/>
    <property type="match status" value="1"/>
</dbReference>
<gene>
    <name evidence="12 14" type="primary">rlmN</name>
    <name evidence="14" type="ORF">HMPREF9248_0110</name>
</gene>
<dbReference type="Pfam" id="PF04055">
    <property type="entry name" value="Radical_SAM"/>
    <property type="match status" value="1"/>
</dbReference>
<keyword evidence="15" id="KW-1185">Reference proteome</keyword>
<dbReference type="SFLD" id="SFLDF00275">
    <property type="entry name" value="adenosine_C2_methyltransferase"/>
    <property type="match status" value="1"/>
</dbReference>
<feature type="binding site" evidence="12">
    <location>
        <position position="344"/>
    </location>
    <ligand>
        <name>S-adenosyl-L-methionine</name>
        <dbReference type="ChEBI" id="CHEBI:59789"/>
    </ligand>
</feature>
<dbReference type="EMBL" id="AEDQ01000034">
    <property type="protein sequence ID" value="EFL43543.1"/>
    <property type="molecule type" value="Genomic_DNA"/>
</dbReference>
<evidence type="ECO:0000256" key="1">
    <source>
        <dbReference type="ARBA" id="ARBA00004496"/>
    </source>
</evidence>
<evidence type="ECO:0000256" key="6">
    <source>
        <dbReference type="ARBA" id="ARBA00022679"/>
    </source>
</evidence>
<dbReference type="InterPro" id="IPR007197">
    <property type="entry name" value="rSAM"/>
</dbReference>
<evidence type="ECO:0000256" key="2">
    <source>
        <dbReference type="ARBA" id="ARBA00022485"/>
    </source>
</evidence>
<evidence type="ECO:0000256" key="8">
    <source>
        <dbReference type="ARBA" id="ARBA00022694"/>
    </source>
</evidence>
<comment type="subcellular location">
    <subcellularLocation>
        <location evidence="1 12">Cytoplasm</location>
    </subcellularLocation>
</comment>
<dbReference type="InterPro" id="IPR058240">
    <property type="entry name" value="rSAM_sf"/>
</dbReference>
<dbReference type="InterPro" id="IPR040072">
    <property type="entry name" value="Methyltransferase_A"/>
</dbReference>
<keyword evidence="2 12" id="KW-0004">4Fe-4S</keyword>
<dbReference type="Proteomes" id="UP000004431">
    <property type="component" value="Unassembled WGS sequence"/>
</dbReference>
<evidence type="ECO:0000256" key="3">
    <source>
        <dbReference type="ARBA" id="ARBA00022490"/>
    </source>
</evidence>
<evidence type="ECO:0000256" key="12">
    <source>
        <dbReference type="HAMAP-Rule" id="MF_01849"/>
    </source>
</evidence>
<reference evidence="14 15" key="1">
    <citation type="submission" date="2010-08" db="EMBL/GenBank/DDBJ databases">
        <authorList>
            <person name="Durkin A.S."/>
            <person name="Madupu R."/>
            <person name="Torralba M."/>
            <person name="Gillis M."/>
            <person name="Methe B."/>
            <person name="Sutton G."/>
            <person name="Nelson K.E."/>
        </authorList>
    </citation>
    <scope>NUCLEOTIDE SEQUENCE [LARGE SCALE GENOMIC DNA]</scope>
    <source>
        <strain evidence="14 15">PB189-T1-4</strain>
    </source>
</reference>
<feature type="binding site" evidence="12">
    <location>
        <position position="172"/>
    </location>
    <ligand>
        <name>[4Fe-4S] cluster</name>
        <dbReference type="ChEBI" id="CHEBI:49883"/>
        <note>4Fe-4S-S-AdoMet</note>
    </ligand>
</feature>
<dbReference type="GO" id="GO:0008168">
    <property type="term" value="F:methyltransferase activity"/>
    <property type="evidence" value="ECO:0007669"/>
    <property type="project" value="UniProtKB-KW"/>
</dbReference>
<comment type="catalytic activity">
    <reaction evidence="12">
        <text>adenosine(2503) in 23S rRNA + 2 reduced [2Fe-2S]-[ferredoxin] + 2 S-adenosyl-L-methionine = 2-methyladenosine(2503) in 23S rRNA + 5'-deoxyadenosine + L-methionine + 2 oxidized [2Fe-2S]-[ferredoxin] + S-adenosyl-L-homocysteine</text>
        <dbReference type="Rhea" id="RHEA:42916"/>
        <dbReference type="Rhea" id="RHEA-COMP:10000"/>
        <dbReference type="Rhea" id="RHEA-COMP:10001"/>
        <dbReference type="Rhea" id="RHEA-COMP:10152"/>
        <dbReference type="Rhea" id="RHEA-COMP:10282"/>
        <dbReference type="ChEBI" id="CHEBI:17319"/>
        <dbReference type="ChEBI" id="CHEBI:33737"/>
        <dbReference type="ChEBI" id="CHEBI:33738"/>
        <dbReference type="ChEBI" id="CHEBI:57844"/>
        <dbReference type="ChEBI" id="CHEBI:57856"/>
        <dbReference type="ChEBI" id="CHEBI:59789"/>
        <dbReference type="ChEBI" id="CHEBI:74411"/>
        <dbReference type="ChEBI" id="CHEBI:74497"/>
        <dbReference type="EC" id="2.1.1.192"/>
    </reaction>
</comment>
<dbReference type="InterPro" id="IPR004383">
    <property type="entry name" value="rRNA_lsu_MTrfase_RlmN/Cfr"/>
</dbReference>
<accession>A0ABP2J309</accession>
<dbReference type="Gene3D" id="1.10.150.530">
    <property type="match status" value="1"/>
</dbReference>
<evidence type="ECO:0000313" key="15">
    <source>
        <dbReference type="Proteomes" id="UP000004431"/>
    </source>
</evidence>
<feature type="binding site" evidence="12">
    <location>
        <begin position="268"/>
        <end position="270"/>
    </location>
    <ligand>
        <name>S-adenosyl-L-methionine</name>
        <dbReference type="ChEBI" id="CHEBI:59789"/>
    </ligand>
</feature>
<feature type="active site" description="Proton acceptor" evidence="12">
    <location>
        <position position="145"/>
    </location>
</feature>
<evidence type="ECO:0000256" key="10">
    <source>
        <dbReference type="ARBA" id="ARBA00023004"/>
    </source>
</evidence>
<keyword evidence="4 12" id="KW-0698">rRNA processing</keyword>
<feature type="binding site" evidence="12">
    <location>
        <position position="165"/>
    </location>
    <ligand>
        <name>[4Fe-4S] cluster</name>
        <dbReference type="ChEBI" id="CHEBI:49883"/>
        <note>4Fe-4S-S-AdoMet</note>
    </ligand>
</feature>
<organism evidence="14 15">
    <name type="scientific">Fannyhessea vaginae PB189-T1-4</name>
    <dbReference type="NCBI Taxonomy" id="866774"/>
    <lineage>
        <taxon>Bacteria</taxon>
        <taxon>Bacillati</taxon>
        <taxon>Actinomycetota</taxon>
        <taxon>Coriobacteriia</taxon>
        <taxon>Coriobacteriales</taxon>
        <taxon>Atopobiaceae</taxon>
        <taxon>Fannyhessea</taxon>
    </lineage>
</organism>
<dbReference type="GO" id="GO:0032259">
    <property type="term" value="P:methylation"/>
    <property type="evidence" value="ECO:0007669"/>
    <property type="project" value="UniProtKB-KW"/>
</dbReference>
<dbReference type="EC" id="2.1.1.192" evidence="12"/>
<keyword evidence="11 12" id="KW-0411">Iron-sulfur</keyword>
<comment type="function">
    <text evidence="12">Specifically methylates position 2 of adenine 2503 in 23S rRNA and position 2 of adenine 37 in tRNAs.</text>
</comment>
<dbReference type="SUPFAM" id="SSF102114">
    <property type="entry name" value="Radical SAM enzymes"/>
    <property type="match status" value="1"/>
</dbReference>
<dbReference type="PIRSF" id="PIRSF006004">
    <property type="entry name" value="CHP00048"/>
    <property type="match status" value="1"/>
</dbReference>
<evidence type="ECO:0000259" key="13">
    <source>
        <dbReference type="PROSITE" id="PS51918"/>
    </source>
</evidence>
<dbReference type="SFLD" id="SFLDS00029">
    <property type="entry name" value="Radical_SAM"/>
    <property type="match status" value="1"/>
</dbReference>
<evidence type="ECO:0000313" key="14">
    <source>
        <dbReference type="EMBL" id="EFL43543.1"/>
    </source>
</evidence>
<dbReference type="InterPro" id="IPR048641">
    <property type="entry name" value="RlmN_N"/>
</dbReference>
<comment type="caution">
    <text evidence="12">Lacks conserved residue(s) required for the propagation of feature annotation.</text>
</comment>
<dbReference type="Pfam" id="PF21016">
    <property type="entry name" value="RlmN_N"/>
    <property type="match status" value="1"/>
</dbReference>
<keyword evidence="7 12" id="KW-0949">S-adenosyl-L-methionine</keyword>
<feature type="active site" description="S-methylcysteine intermediate" evidence="12">
    <location>
        <position position="387"/>
    </location>
</feature>
<feature type="binding site" evidence="12">
    <location>
        <position position="169"/>
    </location>
    <ligand>
        <name>[4Fe-4S] cluster</name>
        <dbReference type="ChEBI" id="CHEBI:49883"/>
        <note>4Fe-4S-S-AdoMet</note>
    </ligand>
</feature>
<keyword evidence="8 12" id="KW-0819">tRNA processing</keyword>
<dbReference type="PANTHER" id="PTHR30544">
    <property type="entry name" value="23S RRNA METHYLTRANSFERASE"/>
    <property type="match status" value="1"/>
</dbReference>
<keyword evidence="3 12" id="KW-0963">Cytoplasm</keyword>
<evidence type="ECO:0000256" key="11">
    <source>
        <dbReference type="ARBA" id="ARBA00023014"/>
    </source>
</evidence>
<feature type="domain" description="Radical SAM core" evidence="13">
    <location>
        <begin position="151"/>
        <end position="384"/>
    </location>
</feature>
<dbReference type="InterPro" id="IPR013785">
    <property type="entry name" value="Aldolase_TIM"/>
</dbReference>
<feature type="binding site" evidence="12">
    <location>
        <begin position="213"/>
        <end position="214"/>
    </location>
    <ligand>
        <name>S-adenosyl-L-methionine</name>
        <dbReference type="ChEBI" id="CHEBI:59789"/>
    </ligand>
</feature>
<keyword evidence="5 12" id="KW-0489">Methyltransferase</keyword>
<comment type="cofactor">
    <cofactor evidence="12">
        <name>[4Fe-4S] cluster</name>
        <dbReference type="ChEBI" id="CHEBI:49883"/>
    </cofactor>
    <text evidence="12">Binds 1 [4Fe-4S] cluster. The cluster is coordinated with 3 cysteines and an exchangeable S-adenosyl-L-methionine.</text>
</comment>
<dbReference type="PANTHER" id="PTHR30544:SF5">
    <property type="entry name" value="RADICAL SAM CORE DOMAIN-CONTAINING PROTEIN"/>
    <property type="match status" value="1"/>
</dbReference>
<feature type="binding site" evidence="12">
    <location>
        <position position="245"/>
    </location>
    <ligand>
        <name>S-adenosyl-L-methionine</name>
        <dbReference type="ChEBI" id="CHEBI:59789"/>
    </ligand>
</feature>
<dbReference type="InterPro" id="IPR027492">
    <property type="entry name" value="RNA_MTrfase_RlmN"/>
</dbReference>
<comment type="miscellaneous">
    <text evidence="12">Reaction proceeds by a ping-pong mechanism involving intermediate methylation of a conserved cysteine residue.</text>
</comment>
<dbReference type="Gene3D" id="3.20.20.70">
    <property type="entry name" value="Aldolase class I"/>
    <property type="match status" value="1"/>
</dbReference>
<evidence type="ECO:0000256" key="9">
    <source>
        <dbReference type="ARBA" id="ARBA00022723"/>
    </source>
</evidence>
<dbReference type="RefSeq" id="WP_006304794.1">
    <property type="nucleotide sequence ID" value="NZ_AEDQ01000034.1"/>
</dbReference>
<keyword evidence="9 12" id="KW-0479">Metal-binding</keyword>
<comment type="catalytic activity">
    <reaction evidence="12">
        <text>adenosine(37) in tRNA + 2 reduced [2Fe-2S]-[ferredoxin] + 2 S-adenosyl-L-methionine = 2-methyladenosine(37) in tRNA + 5'-deoxyadenosine + L-methionine + 2 oxidized [2Fe-2S]-[ferredoxin] + S-adenosyl-L-homocysteine</text>
        <dbReference type="Rhea" id="RHEA:43332"/>
        <dbReference type="Rhea" id="RHEA-COMP:10000"/>
        <dbReference type="Rhea" id="RHEA-COMP:10001"/>
        <dbReference type="Rhea" id="RHEA-COMP:10162"/>
        <dbReference type="Rhea" id="RHEA-COMP:10485"/>
        <dbReference type="ChEBI" id="CHEBI:17319"/>
        <dbReference type="ChEBI" id="CHEBI:33737"/>
        <dbReference type="ChEBI" id="CHEBI:33738"/>
        <dbReference type="ChEBI" id="CHEBI:57844"/>
        <dbReference type="ChEBI" id="CHEBI:57856"/>
        <dbReference type="ChEBI" id="CHEBI:59789"/>
        <dbReference type="ChEBI" id="CHEBI:74411"/>
        <dbReference type="ChEBI" id="CHEBI:74497"/>
        <dbReference type="EC" id="2.1.1.192"/>
    </reaction>
</comment>
<evidence type="ECO:0000256" key="7">
    <source>
        <dbReference type="ARBA" id="ARBA00022691"/>
    </source>
</evidence>
<evidence type="ECO:0000256" key="5">
    <source>
        <dbReference type="ARBA" id="ARBA00022603"/>
    </source>
</evidence>